<reference evidence="3 4" key="1">
    <citation type="submission" date="2018-11" db="EMBL/GenBank/DDBJ databases">
        <title>Deinococcus shelandsis sp. nov., isolated from South Shetland Islands soil of Antarctica.</title>
        <authorList>
            <person name="Tian J."/>
        </authorList>
    </citation>
    <scope>NUCLEOTIDE SEQUENCE [LARGE SCALE GENOMIC DNA]</scope>
    <source>
        <strain evidence="3 4">S14-83T</strain>
    </source>
</reference>
<dbReference type="KEGG" id="dph:EHF33_08735"/>
<dbReference type="Proteomes" id="UP000276417">
    <property type="component" value="Chromosome 1"/>
</dbReference>
<accession>A0A3G8YJX3</accession>
<dbReference type="SUPFAM" id="SSF55729">
    <property type="entry name" value="Acyl-CoA N-acyltransferases (Nat)"/>
    <property type="match status" value="1"/>
</dbReference>
<evidence type="ECO:0000256" key="1">
    <source>
        <dbReference type="SAM" id="MobiDB-lite"/>
    </source>
</evidence>
<gene>
    <name evidence="3" type="ORF">EHF33_08735</name>
</gene>
<dbReference type="Gene3D" id="3.40.630.30">
    <property type="match status" value="1"/>
</dbReference>
<organism evidence="3 4">
    <name type="scientific">Deinococcus psychrotolerans</name>
    <dbReference type="NCBI Taxonomy" id="2489213"/>
    <lineage>
        <taxon>Bacteria</taxon>
        <taxon>Thermotogati</taxon>
        <taxon>Deinococcota</taxon>
        <taxon>Deinococci</taxon>
        <taxon>Deinococcales</taxon>
        <taxon>Deinococcaceae</taxon>
        <taxon>Deinococcus</taxon>
    </lineage>
</organism>
<dbReference type="EMBL" id="CP034183">
    <property type="protein sequence ID" value="AZI42824.1"/>
    <property type="molecule type" value="Genomic_DNA"/>
</dbReference>
<sequence length="245" mass="26095">MSLSVRRVTDPHDPALEAFGRIQEAAYYQPEMLIPAEYFGPMIVQPPQTGQRQNIILVAEQGGEVVGGTLFHLLSSGAGFSSFMGVAQSARGTGAARALHRARMQIIGEVGAVGVFADAVHRQALSAEDLAAEARVGSDPTLRRVKLGALGFFTVDIPYWQPVGGPEGGPLKDLDLLYCPLETSGTVSLRLVTDTMQAYWQSWLGADRAAEEAAALAQRTEPNPTGQSSVALLSATERPKAFSQS</sequence>
<dbReference type="PROSITE" id="PS51186">
    <property type="entry name" value="GNAT"/>
    <property type="match status" value="1"/>
</dbReference>
<keyword evidence="4" id="KW-1185">Reference proteome</keyword>
<evidence type="ECO:0000259" key="2">
    <source>
        <dbReference type="PROSITE" id="PS51186"/>
    </source>
</evidence>
<dbReference type="CDD" id="cd04301">
    <property type="entry name" value="NAT_SF"/>
    <property type="match status" value="1"/>
</dbReference>
<proteinExistence type="predicted"/>
<dbReference type="AlphaFoldDB" id="A0A3G8YJX3"/>
<feature type="region of interest" description="Disordered" evidence="1">
    <location>
        <begin position="214"/>
        <end position="245"/>
    </location>
</feature>
<dbReference type="Pfam" id="PF00583">
    <property type="entry name" value="Acetyltransf_1"/>
    <property type="match status" value="1"/>
</dbReference>
<evidence type="ECO:0000313" key="3">
    <source>
        <dbReference type="EMBL" id="AZI42824.1"/>
    </source>
</evidence>
<name>A0A3G8YJX3_9DEIO</name>
<dbReference type="InterPro" id="IPR016181">
    <property type="entry name" value="Acyl_CoA_acyltransferase"/>
</dbReference>
<dbReference type="GO" id="GO:0016747">
    <property type="term" value="F:acyltransferase activity, transferring groups other than amino-acyl groups"/>
    <property type="evidence" value="ECO:0007669"/>
    <property type="project" value="InterPro"/>
</dbReference>
<keyword evidence="3" id="KW-0808">Transferase</keyword>
<dbReference type="RefSeq" id="WP_124870167.1">
    <property type="nucleotide sequence ID" value="NZ_CP034183.1"/>
</dbReference>
<feature type="domain" description="N-acetyltransferase" evidence="2">
    <location>
        <begin position="3"/>
        <end position="182"/>
    </location>
</feature>
<dbReference type="InterPro" id="IPR000182">
    <property type="entry name" value="GNAT_dom"/>
</dbReference>
<protein>
    <submittedName>
        <fullName evidence="3">N-acetyltransferase</fullName>
    </submittedName>
</protein>
<feature type="compositionally biased region" description="Polar residues" evidence="1">
    <location>
        <begin position="220"/>
        <end position="231"/>
    </location>
</feature>
<evidence type="ECO:0000313" key="4">
    <source>
        <dbReference type="Proteomes" id="UP000276417"/>
    </source>
</evidence>
<dbReference type="OrthoDB" id="65070at2"/>